<reference evidence="4 5" key="1">
    <citation type="journal article" date="2021" name="Nat. Plants">
        <title>The Taxus genome provides insights into paclitaxel biosynthesis.</title>
        <authorList>
            <person name="Xiong X."/>
            <person name="Gou J."/>
            <person name="Liao Q."/>
            <person name="Li Y."/>
            <person name="Zhou Q."/>
            <person name="Bi G."/>
            <person name="Li C."/>
            <person name="Du R."/>
            <person name="Wang X."/>
            <person name="Sun T."/>
            <person name="Guo L."/>
            <person name="Liang H."/>
            <person name="Lu P."/>
            <person name="Wu Y."/>
            <person name="Zhang Z."/>
            <person name="Ro D.K."/>
            <person name="Shang Y."/>
            <person name="Huang S."/>
            <person name="Yan J."/>
        </authorList>
    </citation>
    <scope>NUCLEOTIDE SEQUENCE [LARGE SCALE GENOMIC DNA]</scope>
    <source>
        <strain evidence="4">Ta-2019</strain>
    </source>
</reference>
<dbReference type="SUPFAM" id="SSF52200">
    <property type="entry name" value="Toll/Interleukin receptor TIR domain"/>
    <property type="match status" value="1"/>
</dbReference>
<keyword evidence="5" id="KW-1185">Reference proteome</keyword>
<keyword evidence="1" id="KW-0433">Leucine-rich repeat</keyword>
<dbReference type="InterPro" id="IPR044974">
    <property type="entry name" value="Disease_R_plants"/>
</dbReference>
<protein>
    <recommendedName>
        <fullName evidence="3">TIR domain-containing protein</fullName>
    </recommendedName>
</protein>
<dbReference type="GO" id="GO:0007165">
    <property type="term" value="P:signal transduction"/>
    <property type="evidence" value="ECO:0007669"/>
    <property type="project" value="InterPro"/>
</dbReference>
<dbReference type="Pfam" id="PF00931">
    <property type="entry name" value="NB-ARC"/>
    <property type="match status" value="1"/>
</dbReference>
<dbReference type="EMBL" id="JAHRHJ020003813">
    <property type="protein sequence ID" value="KAH9290028.1"/>
    <property type="molecule type" value="Genomic_DNA"/>
</dbReference>
<dbReference type="GO" id="GO:0043531">
    <property type="term" value="F:ADP binding"/>
    <property type="evidence" value="ECO:0007669"/>
    <property type="project" value="InterPro"/>
</dbReference>
<dbReference type="SMART" id="SM00255">
    <property type="entry name" value="TIR"/>
    <property type="match status" value="1"/>
</dbReference>
<dbReference type="PANTHER" id="PTHR11017:SF385">
    <property type="entry name" value="DISEASE RESISTANCE PROTEIN (TIR-NBS-LRR CLASS)-RELATED"/>
    <property type="match status" value="1"/>
</dbReference>
<proteinExistence type="predicted"/>
<dbReference type="InterPro" id="IPR035897">
    <property type="entry name" value="Toll_tir_struct_dom_sf"/>
</dbReference>
<dbReference type="PANTHER" id="PTHR11017">
    <property type="entry name" value="LEUCINE-RICH REPEAT-CONTAINING PROTEIN"/>
    <property type="match status" value="1"/>
</dbReference>
<evidence type="ECO:0000313" key="4">
    <source>
        <dbReference type="EMBL" id="KAH9290028.1"/>
    </source>
</evidence>
<dbReference type="GO" id="GO:0006952">
    <property type="term" value="P:defense response"/>
    <property type="evidence" value="ECO:0007669"/>
    <property type="project" value="InterPro"/>
</dbReference>
<dbReference type="Gene3D" id="3.40.50.300">
    <property type="entry name" value="P-loop containing nucleotide triphosphate hydrolases"/>
    <property type="match status" value="1"/>
</dbReference>
<comment type="caution">
    <text evidence="4">The sequence shown here is derived from an EMBL/GenBank/DDBJ whole genome shotgun (WGS) entry which is preliminary data.</text>
</comment>
<dbReference type="AlphaFoldDB" id="A0AA38C4V9"/>
<dbReference type="PROSITE" id="PS50104">
    <property type="entry name" value="TIR"/>
    <property type="match status" value="1"/>
</dbReference>
<dbReference type="InterPro" id="IPR058192">
    <property type="entry name" value="WHD_ROQ1-like"/>
</dbReference>
<name>A0AA38C4V9_TAXCH</name>
<evidence type="ECO:0000313" key="5">
    <source>
        <dbReference type="Proteomes" id="UP000824469"/>
    </source>
</evidence>
<organism evidence="4 5">
    <name type="scientific">Taxus chinensis</name>
    <name type="common">Chinese yew</name>
    <name type="synonym">Taxus wallichiana var. chinensis</name>
    <dbReference type="NCBI Taxonomy" id="29808"/>
    <lineage>
        <taxon>Eukaryota</taxon>
        <taxon>Viridiplantae</taxon>
        <taxon>Streptophyta</taxon>
        <taxon>Embryophyta</taxon>
        <taxon>Tracheophyta</taxon>
        <taxon>Spermatophyta</taxon>
        <taxon>Pinopsida</taxon>
        <taxon>Pinidae</taxon>
        <taxon>Conifers II</taxon>
        <taxon>Cupressales</taxon>
        <taxon>Taxaceae</taxon>
        <taxon>Taxus</taxon>
    </lineage>
</organism>
<dbReference type="InterPro" id="IPR000157">
    <property type="entry name" value="TIR_dom"/>
</dbReference>
<dbReference type="InterPro" id="IPR027417">
    <property type="entry name" value="P-loop_NTPase"/>
</dbReference>
<dbReference type="Gene3D" id="3.40.50.10140">
    <property type="entry name" value="Toll/interleukin-1 receptor homology (TIR) domain"/>
    <property type="match status" value="1"/>
</dbReference>
<evidence type="ECO:0000259" key="3">
    <source>
        <dbReference type="PROSITE" id="PS50104"/>
    </source>
</evidence>
<dbReference type="Pfam" id="PF01582">
    <property type="entry name" value="TIR"/>
    <property type="match status" value="1"/>
</dbReference>
<feature type="non-terminal residue" evidence="4">
    <location>
        <position position="786"/>
    </location>
</feature>
<dbReference type="Gene3D" id="1.10.8.430">
    <property type="entry name" value="Helical domain of apoptotic protease-activating factors"/>
    <property type="match status" value="1"/>
</dbReference>
<dbReference type="Proteomes" id="UP000824469">
    <property type="component" value="Unassembled WGS sequence"/>
</dbReference>
<gene>
    <name evidence="4" type="ORF">KI387_034145</name>
</gene>
<dbReference type="InterPro" id="IPR042197">
    <property type="entry name" value="Apaf_helical"/>
</dbReference>
<accession>A0AA38C4V9</accession>
<dbReference type="PRINTS" id="PR00364">
    <property type="entry name" value="DISEASERSIST"/>
</dbReference>
<feature type="domain" description="TIR" evidence="3">
    <location>
        <begin position="34"/>
        <end position="197"/>
    </location>
</feature>
<dbReference type="InterPro" id="IPR002182">
    <property type="entry name" value="NB-ARC"/>
</dbReference>
<feature type="region of interest" description="Disordered" evidence="2">
    <location>
        <begin position="1"/>
        <end position="26"/>
    </location>
</feature>
<dbReference type="SUPFAM" id="SSF52540">
    <property type="entry name" value="P-loop containing nucleoside triphosphate hydrolases"/>
    <property type="match status" value="1"/>
</dbReference>
<dbReference type="Pfam" id="PF23282">
    <property type="entry name" value="WHD_ROQ1"/>
    <property type="match status" value="1"/>
</dbReference>
<evidence type="ECO:0000256" key="2">
    <source>
        <dbReference type="SAM" id="MobiDB-lite"/>
    </source>
</evidence>
<evidence type="ECO:0000256" key="1">
    <source>
        <dbReference type="ARBA" id="ARBA00022614"/>
    </source>
</evidence>
<feature type="compositionally biased region" description="Polar residues" evidence="2">
    <location>
        <begin position="1"/>
        <end position="15"/>
    </location>
</feature>
<sequence>MASSSPSRQQNTDHNAFSGISRPSKKRRLCGSSKLYDVFINHRGPDVKETLAKDLYKSLHELQHSVFLDSEELELGDVFPSNIETAIRSSSVHIAIFSRGYADSVWCLAEFALMLETDAKIIPVFYDVAPWELRFIGKGVYAEAFSNYEEKGRYLDKLEGWKESLQSVSDITGYECSKHTNNQDLCKSIVKAVGKEVQSRKPLRVAEHPVALNELVQDLERYCGRKEREGENVNIIGIFGMGGVGKTTLARELFNNKRSEYDGACFLADVREAYARNELQSLQSKLLQDLGIEGNVKFQSINEGITHLEHRLQSAVFRCFLIVLDDVDDMEQLHALLIKDKLNLVIVTTRDEGLLISAGINVRYNLKGMNTHNGSELFCQYAFRQPYPKSGYKDLVDAFVKICGGLPLSLKVFGRHVFGRAEDFWRLELDKLSRVLPPDVMQSLKISFDSLDNEEKQIFMDIACFFNDRSKSFAIKIWKISGWSGEHALQKLKDKCLVEEIDNFNRITGMVLRMHDHLRDLGRQMAEKLKPLRLWRPGDLQSLESDGFQKTLEKTKDRCFHSMLDRSMDAQITYFLGNTNDCSQESSSLLLLELELNDKEHPCIPPWIPLQDLRCLKIFYGRLRRLWQNNVQAPYQLKELLISKTFLEEFPDLSGMSNQLESVQLNAELLSKPIHGCCLLKPWKPRSIVLNSGSTLFTNGKLACNDTGLRATGFMSSNFPNLLLFHIFKSGGRLALNKLSSIDLAMLLELNISECQEAEELCLQDLYGLEKIRVDGCAKLNCLEIN</sequence>